<sequence>MRRARTLVQLLASDARGFTLFEALVAVALMGLILTILGTVTAQWLPSWKAGFGRVQRTELLGLGLDRIVADLAAAEFISPSGKGKRPLFDGSPSSAIFVRSAIGPNKSGGLEIVRLADSADDHGLVRARAPFTLIADGAAGAGEFEFSDAITLMRDPFRVSFAFAGRDRAWRDTWSNALQLPDAVRVTVRDGATDQILAVSTAALLHVNAPAECASVNSAAGCIQTLERPEDPGRP</sequence>
<protein>
    <submittedName>
        <fullName evidence="2">Prepilin-type N-terminal cleavage/methylation domain-containing protein</fullName>
    </submittedName>
</protein>
<keyword evidence="1" id="KW-0472">Membrane</keyword>
<keyword evidence="1" id="KW-0812">Transmembrane</keyword>
<dbReference type="InterPro" id="IPR012902">
    <property type="entry name" value="N_methyl_site"/>
</dbReference>
<evidence type="ECO:0000313" key="2">
    <source>
        <dbReference type="EMBL" id="WOJ90165.1"/>
    </source>
</evidence>
<keyword evidence="1" id="KW-1133">Transmembrane helix</keyword>
<accession>A0ABZ0HUY6</accession>
<evidence type="ECO:0000313" key="3">
    <source>
        <dbReference type="Proteomes" id="UP001626536"/>
    </source>
</evidence>
<organism evidence="2 3">
    <name type="scientific">Methylocapsa polymorpha</name>
    <dbReference type="NCBI Taxonomy" id="3080828"/>
    <lineage>
        <taxon>Bacteria</taxon>
        <taxon>Pseudomonadati</taxon>
        <taxon>Pseudomonadota</taxon>
        <taxon>Alphaproteobacteria</taxon>
        <taxon>Hyphomicrobiales</taxon>
        <taxon>Beijerinckiaceae</taxon>
        <taxon>Methylocapsa</taxon>
    </lineage>
</organism>
<reference evidence="2 3" key="1">
    <citation type="submission" date="2023-10" db="EMBL/GenBank/DDBJ databases">
        <title>Novel methanotroph of the genus Methylocapsa from a subarctic wetland.</title>
        <authorList>
            <person name="Belova S.E."/>
            <person name="Oshkin I.Y."/>
            <person name="Miroshnikov K."/>
            <person name="Dedysh S.N."/>
        </authorList>
    </citation>
    <scope>NUCLEOTIDE SEQUENCE [LARGE SCALE GENOMIC DNA]</scope>
    <source>
        <strain evidence="2 3">RX1</strain>
    </source>
</reference>
<dbReference type="Proteomes" id="UP001626536">
    <property type="component" value="Chromosome"/>
</dbReference>
<evidence type="ECO:0000256" key="1">
    <source>
        <dbReference type="SAM" id="Phobius"/>
    </source>
</evidence>
<gene>
    <name evidence="2" type="ORF">RZS28_02350</name>
</gene>
<keyword evidence="3" id="KW-1185">Reference proteome</keyword>
<dbReference type="Pfam" id="PF07963">
    <property type="entry name" value="N_methyl"/>
    <property type="match status" value="1"/>
</dbReference>
<dbReference type="EMBL" id="CP136862">
    <property type="protein sequence ID" value="WOJ90165.1"/>
    <property type="molecule type" value="Genomic_DNA"/>
</dbReference>
<dbReference type="RefSeq" id="WP_407339611.1">
    <property type="nucleotide sequence ID" value="NZ_CP136862.1"/>
</dbReference>
<feature type="transmembrane region" description="Helical" evidence="1">
    <location>
        <begin position="20"/>
        <end position="45"/>
    </location>
</feature>
<name>A0ABZ0HUY6_9HYPH</name>
<proteinExistence type="predicted"/>